<dbReference type="GO" id="GO:0016192">
    <property type="term" value="P:vesicle-mediated transport"/>
    <property type="evidence" value="ECO:0007669"/>
    <property type="project" value="TreeGrafter"/>
</dbReference>
<dbReference type="GO" id="GO:0009306">
    <property type="term" value="P:protein secretion"/>
    <property type="evidence" value="ECO:0007669"/>
    <property type="project" value="TreeGrafter"/>
</dbReference>
<dbReference type="AlphaFoldDB" id="A0A8J1U7B0"/>
<dbReference type="Proteomes" id="UP000749559">
    <property type="component" value="Unassembled WGS sequence"/>
</dbReference>
<keyword evidence="8" id="KW-1185">Reference proteome</keyword>
<evidence type="ECO:0000256" key="4">
    <source>
        <dbReference type="ARBA" id="ARBA00022989"/>
    </source>
</evidence>
<dbReference type="EMBL" id="CAIIXF020000009">
    <property type="protein sequence ID" value="CAH1795536.1"/>
    <property type="molecule type" value="Genomic_DNA"/>
</dbReference>
<dbReference type="PANTHER" id="PTHR13019:SF25">
    <property type="entry name" value="GOLGI APPARATUS MEMBRANE PROTEIN TVP23 HOMOLOG"/>
    <property type="match status" value="1"/>
</dbReference>
<feature type="transmembrane region" description="Helical" evidence="6">
    <location>
        <begin position="29"/>
        <end position="47"/>
    </location>
</feature>
<feature type="transmembrane region" description="Helical" evidence="6">
    <location>
        <begin position="53"/>
        <end position="71"/>
    </location>
</feature>
<evidence type="ECO:0000256" key="1">
    <source>
        <dbReference type="ARBA" id="ARBA00004141"/>
    </source>
</evidence>
<evidence type="ECO:0000256" key="5">
    <source>
        <dbReference type="ARBA" id="ARBA00023136"/>
    </source>
</evidence>
<feature type="transmembrane region" description="Helical" evidence="6">
    <location>
        <begin position="118"/>
        <end position="139"/>
    </location>
</feature>
<dbReference type="InterPro" id="IPR008564">
    <property type="entry name" value="TVP23-like"/>
</dbReference>
<protein>
    <recommendedName>
        <fullName evidence="6">Golgi apparatus membrane protein TVP23 homolog</fullName>
    </recommendedName>
</protein>
<sequence length="209" mass="23935">MDDTEDVALNFGEEEDQEIQRRKNIKHPIAVFFHLVFRVCSILAYLFCGWFSSSFILNFIVIILLLSMDFWTVKNITGRLLVGLRWWNHIDEDGKSQWIYESRKGAAKNLVSTAESQIFWLSLIVIEIFWVVFFFGTLFTFNFKWLMIVIVGILLNGANIYGYIRCKLGTRKSISSIAGSFLGAQVFRNMLAKAATTAMTANTAETTTK</sequence>
<comment type="caution">
    <text evidence="7">The sequence shown here is derived from an EMBL/GenBank/DDBJ whole genome shotgun (WGS) entry which is preliminary data.</text>
</comment>
<evidence type="ECO:0000256" key="2">
    <source>
        <dbReference type="ARBA" id="ARBA00005467"/>
    </source>
</evidence>
<keyword evidence="5 6" id="KW-0472">Membrane</keyword>
<gene>
    <name evidence="7" type="ORF">OFUS_LOCUS20066</name>
</gene>
<dbReference type="PANTHER" id="PTHR13019">
    <property type="entry name" value="GOLGI APPARATUS MEMBRANE PROTEIN TVP23"/>
    <property type="match status" value="1"/>
</dbReference>
<evidence type="ECO:0000313" key="7">
    <source>
        <dbReference type="EMBL" id="CAH1795536.1"/>
    </source>
</evidence>
<accession>A0A8J1U7B0</accession>
<evidence type="ECO:0000256" key="6">
    <source>
        <dbReference type="RuleBase" id="RU361206"/>
    </source>
</evidence>
<comment type="similarity">
    <text evidence="2 6">Belongs to the TVP23 family.</text>
</comment>
<name>A0A8J1U7B0_OWEFU</name>
<keyword evidence="4 6" id="KW-1133">Transmembrane helix</keyword>
<dbReference type="OrthoDB" id="2151161at2759"/>
<keyword evidence="3 6" id="KW-0812">Transmembrane</keyword>
<dbReference type="Pfam" id="PF05832">
    <property type="entry name" value="DUF846"/>
    <property type="match status" value="1"/>
</dbReference>
<feature type="transmembrane region" description="Helical" evidence="6">
    <location>
        <begin position="145"/>
        <end position="164"/>
    </location>
</feature>
<evidence type="ECO:0000313" key="8">
    <source>
        <dbReference type="Proteomes" id="UP000749559"/>
    </source>
</evidence>
<dbReference type="GO" id="GO:0000139">
    <property type="term" value="C:Golgi membrane"/>
    <property type="evidence" value="ECO:0007669"/>
    <property type="project" value="TreeGrafter"/>
</dbReference>
<reference evidence="7" key="1">
    <citation type="submission" date="2022-03" db="EMBL/GenBank/DDBJ databases">
        <authorList>
            <person name="Martin C."/>
        </authorList>
    </citation>
    <scope>NUCLEOTIDE SEQUENCE</scope>
</reference>
<proteinExistence type="inferred from homology"/>
<comment type="subcellular location">
    <subcellularLocation>
        <location evidence="1 6">Membrane</location>
        <topology evidence="1 6">Multi-pass membrane protein</topology>
    </subcellularLocation>
</comment>
<organism evidence="7 8">
    <name type="scientific">Owenia fusiformis</name>
    <name type="common">Polychaete worm</name>
    <dbReference type="NCBI Taxonomy" id="6347"/>
    <lineage>
        <taxon>Eukaryota</taxon>
        <taxon>Metazoa</taxon>
        <taxon>Spiralia</taxon>
        <taxon>Lophotrochozoa</taxon>
        <taxon>Annelida</taxon>
        <taxon>Polychaeta</taxon>
        <taxon>Sedentaria</taxon>
        <taxon>Canalipalpata</taxon>
        <taxon>Sabellida</taxon>
        <taxon>Oweniida</taxon>
        <taxon>Oweniidae</taxon>
        <taxon>Owenia</taxon>
    </lineage>
</organism>
<evidence type="ECO:0000256" key="3">
    <source>
        <dbReference type="ARBA" id="ARBA00022692"/>
    </source>
</evidence>